<sequence length="73" mass="8531">MGQVKIRRKKAQQRLYFLWQFKSSATKQDRAKLQRMTRPAERISEYSATLLGINTIHTPHTIDLDKVLSSVED</sequence>
<evidence type="ECO:0000313" key="2">
    <source>
        <dbReference type="Proteomes" id="UP001469553"/>
    </source>
</evidence>
<gene>
    <name evidence="1" type="ORF">AMECASPLE_035005</name>
</gene>
<protein>
    <submittedName>
        <fullName evidence="1">Uncharacterized protein</fullName>
    </submittedName>
</protein>
<dbReference type="EMBL" id="JAHRIP010033309">
    <property type="protein sequence ID" value="MEQ2293581.1"/>
    <property type="molecule type" value="Genomic_DNA"/>
</dbReference>
<keyword evidence="2" id="KW-1185">Reference proteome</keyword>
<comment type="caution">
    <text evidence="1">The sequence shown here is derived from an EMBL/GenBank/DDBJ whole genome shotgun (WGS) entry which is preliminary data.</text>
</comment>
<accession>A0ABV0YJ92</accession>
<evidence type="ECO:0000313" key="1">
    <source>
        <dbReference type="EMBL" id="MEQ2293581.1"/>
    </source>
</evidence>
<name>A0ABV0YJ92_9TELE</name>
<reference evidence="1 2" key="1">
    <citation type="submission" date="2021-06" db="EMBL/GenBank/DDBJ databases">
        <authorList>
            <person name="Palmer J.M."/>
        </authorList>
    </citation>
    <scope>NUCLEOTIDE SEQUENCE [LARGE SCALE GENOMIC DNA]</scope>
    <source>
        <strain evidence="1 2">AS_MEX2019</strain>
        <tissue evidence="1">Muscle</tissue>
    </source>
</reference>
<proteinExistence type="predicted"/>
<organism evidence="1 2">
    <name type="scientific">Ameca splendens</name>
    <dbReference type="NCBI Taxonomy" id="208324"/>
    <lineage>
        <taxon>Eukaryota</taxon>
        <taxon>Metazoa</taxon>
        <taxon>Chordata</taxon>
        <taxon>Craniata</taxon>
        <taxon>Vertebrata</taxon>
        <taxon>Euteleostomi</taxon>
        <taxon>Actinopterygii</taxon>
        <taxon>Neopterygii</taxon>
        <taxon>Teleostei</taxon>
        <taxon>Neoteleostei</taxon>
        <taxon>Acanthomorphata</taxon>
        <taxon>Ovalentaria</taxon>
        <taxon>Atherinomorphae</taxon>
        <taxon>Cyprinodontiformes</taxon>
        <taxon>Goodeidae</taxon>
        <taxon>Ameca</taxon>
    </lineage>
</organism>
<dbReference type="Proteomes" id="UP001469553">
    <property type="component" value="Unassembled WGS sequence"/>
</dbReference>